<dbReference type="AlphaFoldDB" id="A0A7S2YSK5"/>
<accession>A0A7S2YSK5</accession>
<protein>
    <submittedName>
        <fullName evidence="1">Uncharacterized protein</fullName>
    </submittedName>
</protein>
<reference evidence="1" key="1">
    <citation type="submission" date="2021-01" db="EMBL/GenBank/DDBJ databases">
        <authorList>
            <person name="Corre E."/>
            <person name="Pelletier E."/>
            <person name="Niang G."/>
            <person name="Scheremetjew M."/>
            <person name="Finn R."/>
            <person name="Kale V."/>
            <person name="Holt S."/>
            <person name="Cochrane G."/>
            <person name="Meng A."/>
            <person name="Brown T."/>
            <person name="Cohen L."/>
        </authorList>
    </citation>
    <scope>NUCLEOTIDE SEQUENCE</scope>
    <source>
        <strain evidence="1">CCMP125</strain>
    </source>
</reference>
<evidence type="ECO:0000313" key="1">
    <source>
        <dbReference type="EMBL" id="CAD9993660.1"/>
    </source>
</evidence>
<organism evidence="1">
    <name type="scientific">Entomoneis paludosa</name>
    <dbReference type="NCBI Taxonomy" id="265537"/>
    <lineage>
        <taxon>Eukaryota</taxon>
        <taxon>Sar</taxon>
        <taxon>Stramenopiles</taxon>
        <taxon>Ochrophyta</taxon>
        <taxon>Bacillariophyta</taxon>
        <taxon>Bacillariophyceae</taxon>
        <taxon>Bacillariophycidae</taxon>
        <taxon>Entomoneidaceae</taxon>
        <taxon>Entomoneis</taxon>
    </lineage>
</organism>
<sequence>MGVQMMLQGGYENAANTLKDALTILSLMLHCRQDTPPEQVEQLLQERLQRATTRLSQKHSKTTLLLHPVVSAVESNDFQSLKTASLRPRNDTPKLEHLSFSAVLIREPGMNGGDEESVNFDRESGIVLYNFGLACFLLAAFTNNKKKSQQYQTIEEDETLAKKLAGFERTAHKSLLLAHSSFSKIIMACEDAADDLESVFLDTLVLSCSSQIYRVRHQLEKAQEVDEAMDSILMAIEDEYVSALIQNEVVAAAAA</sequence>
<proteinExistence type="predicted"/>
<gene>
    <name evidence="1" type="ORF">APAL1065_LOCUS26486</name>
</gene>
<name>A0A7S2YSK5_9STRA</name>
<dbReference type="EMBL" id="HBHT01039418">
    <property type="protein sequence ID" value="CAD9993660.1"/>
    <property type="molecule type" value="Transcribed_RNA"/>
</dbReference>